<dbReference type="Proteomes" id="UP000254424">
    <property type="component" value="Unassembled WGS sequence"/>
</dbReference>
<gene>
    <name evidence="2" type="ORF">NCTC11155_01997</name>
</gene>
<keyword evidence="1" id="KW-0812">Transmembrane</keyword>
<feature type="transmembrane region" description="Helical" evidence="1">
    <location>
        <begin position="65"/>
        <end position="83"/>
    </location>
</feature>
<evidence type="ECO:0000313" key="3">
    <source>
        <dbReference type="Proteomes" id="UP000254424"/>
    </source>
</evidence>
<keyword evidence="1" id="KW-0472">Membrane</keyword>
<proteinExistence type="predicted"/>
<dbReference type="EMBL" id="UFSX01000001">
    <property type="protein sequence ID" value="SUV30000.1"/>
    <property type="molecule type" value="Genomic_DNA"/>
</dbReference>
<accession>A0A380YPW4</accession>
<sequence length="97" mass="10959">MRCVNLQGTNLEIAIELEIKSDMITTKTENIPLSMKEGSASYFCFVCLFIHRGICYGAAYGSVLFLAGFVAVFGLPILLMELFENRFRKRNRASLVR</sequence>
<evidence type="ECO:0000256" key="1">
    <source>
        <dbReference type="SAM" id="Phobius"/>
    </source>
</evidence>
<organism evidence="2 3">
    <name type="scientific">Bacteroides eggerthii</name>
    <dbReference type="NCBI Taxonomy" id="28111"/>
    <lineage>
        <taxon>Bacteria</taxon>
        <taxon>Pseudomonadati</taxon>
        <taxon>Bacteroidota</taxon>
        <taxon>Bacteroidia</taxon>
        <taxon>Bacteroidales</taxon>
        <taxon>Bacteroidaceae</taxon>
        <taxon>Bacteroides</taxon>
    </lineage>
</organism>
<keyword evidence="1" id="KW-1133">Transmembrane helix</keyword>
<dbReference type="AlphaFoldDB" id="A0A380YPW4"/>
<protein>
    <recommendedName>
        <fullName evidence="4">Transmembrane protein</fullName>
    </recommendedName>
</protein>
<evidence type="ECO:0000313" key="2">
    <source>
        <dbReference type="EMBL" id="SUV30000.1"/>
    </source>
</evidence>
<name>A0A380YPW4_9BACE</name>
<feature type="transmembrane region" description="Helical" evidence="1">
    <location>
        <begin position="40"/>
        <end position="59"/>
    </location>
</feature>
<reference evidence="2 3" key="1">
    <citation type="submission" date="2018-06" db="EMBL/GenBank/DDBJ databases">
        <authorList>
            <consortium name="Pathogen Informatics"/>
            <person name="Doyle S."/>
        </authorList>
    </citation>
    <scope>NUCLEOTIDE SEQUENCE [LARGE SCALE GENOMIC DNA]</scope>
    <source>
        <strain evidence="2 3">NCTC11155</strain>
    </source>
</reference>
<evidence type="ECO:0008006" key="4">
    <source>
        <dbReference type="Google" id="ProtNLM"/>
    </source>
</evidence>
<dbReference type="STRING" id="483216.BACEGG_00605"/>